<keyword evidence="3 5" id="KW-0949">S-adenosyl-L-methionine</keyword>
<evidence type="ECO:0000256" key="6">
    <source>
        <dbReference type="SAM" id="MobiDB-lite"/>
    </source>
</evidence>
<comment type="caution">
    <text evidence="5">Lacks conserved residue(s) required for the propagation of feature annotation.</text>
</comment>
<dbReference type="PANTHER" id="PTHR18895">
    <property type="entry name" value="HEMK METHYLTRANSFERASE"/>
    <property type="match status" value="1"/>
</dbReference>
<evidence type="ECO:0000313" key="10">
    <source>
        <dbReference type="Proteomes" id="UP000316612"/>
    </source>
</evidence>
<dbReference type="InterPro" id="IPR004556">
    <property type="entry name" value="HemK-like"/>
</dbReference>
<dbReference type="HAMAP" id="MF_02126">
    <property type="entry name" value="RF_methyltr_PrmC"/>
    <property type="match status" value="1"/>
</dbReference>
<dbReference type="InterPro" id="IPR040758">
    <property type="entry name" value="PrmC_N"/>
</dbReference>
<dbReference type="InterPro" id="IPR007848">
    <property type="entry name" value="Small_mtfrase_dom"/>
</dbReference>
<evidence type="ECO:0000259" key="7">
    <source>
        <dbReference type="Pfam" id="PF05175"/>
    </source>
</evidence>
<dbReference type="PANTHER" id="PTHR18895:SF74">
    <property type="entry name" value="MTRF1L RELEASE FACTOR GLUTAMINE METHYLTRANSFERASE"/>
    <property type="match status" value="1"/>
</dbReference>
<protein>
    <recommendedName>
        <fullName evidence="5">Release factor glutamine methyltransferase</fullName>
        <shortName evidence="5">RF MTase</shortName>
        <ecNumber evidence="5">2.1.1.297</ecNumber>
    </recommendedName>
    <alternativeName>
        <fullName evidence="5">N5-glutamine methyltransferase PrmC</fullName>
    </alternativeName>
    <alternativeName>
        <fullName evidence="5">Protein-(glutamine-N5) MTase PrmC</fullName>
    </alternativeName>
    <alternativeName>
        <fullName evidence="5">Protein-glutamine N-methyltransferase PrmC</fullName>
    </alternativeName>
</protein>
<dbReference type="Gene3D" id="1.10.8.10">
    <property type="entry name" value="DNA helicase RuvA subunit, C-terminal domain"/>
    <property type="match status" value="1"/>
</dbReference>
<feature type="binding site" evidence="5">
    <location>
        <position position="215"/>
    </location>
    <ligand>
        <name>S-adenosyl-L-methionine</name>
        <dbReference type="ChEBI" id="CHEBI:59789"/>
    </ligand>
</feature>
<comment type="similarity">
    <text evidence="5">Belongs to the protein N5-glutamine methyltransferase family. PrmC subfamily.</text>
</comment>
<dbReference type="EMBL" id="BJNY01000006">
    <property type="protein sequence ID" value="GED05605.1"/>
    <property type="molecule type" value="Genomic_DNA"/>
</dbReference>
<dbReference type="NCBIfam" id="TIGR03534">
    <property type="entry name" value="RF_mod_PrmC"/>
    <property type="match status" value="1"/>
</dbReference>
<accession>A0A4Y4DPT0</accession>
<dbReference type="GO" id="GO:0032259">
    <property type="term" value="P:methylation"/>
    <property type="evidence" value="ECO:0007669"/>
    <property type="project" value="UniProtKB-KW"/>
</dbReference>
<dbReference type="SUPFAM" id="SSF53335">
    <property type="entry name" value="S-adenosyl-L-methionine-dependent methyltransferases"/>
    <property type="match status" value="1"/>
</dbReference>
<dbReference type="AlphaFoldDB" id="A0A4Y4DPT0"/>
<dbReference type="Pfam" id="PF17827">
    <property type="entry name" value="PrmC_N"/>
    <property type="match status" value="1"/>
</dbReference>
<reference evidence="9 10" key="1">
    <citation type="submission" date="2019-06" db="EMBL/GenBank/DDBJ databases">
        <title>Whole genome shotgun sequence of Glutamicibacter uratoxydans NBRC 15515.</title>
        <authorList>
            <person name="Hosoyama A."/>
            <person name="Uohara A."/>
            <person name="Ohji S."/>
            <person name="Ichikawa N."/>
        </authorList>
    </citation>
    <scope>NUCLEOTIDE SEQUENCE [LARGE SCALE GENOMIC DNA]</scope>
    <source>
        <strain evidence="9 10">NBRC 15515</strain>
    </source>
</reference>
<evidence type="ECO:0000313" key="9">
    <source>
        <dbReference type="EMBL" id="GED05605.1"/>
    </source>
</evidence>
<dbReference type="RefSeq" id="WP_141362857.1">
    <property type="nucleotide sequence ID" value="NZ_BAAAJL010000007.1"/>
</dbReference>
<gene>
    <name evidence="5 9" type="primary">prmC</name>
    <name evidence="9" type="ORF">AUR04nite_11370</name>
</gene>
<dbReference type="OrthoDB" id="9800643at2"/>
<dbReference type="GO" id="GO:0003676">
    <property type="term" value="F:nucleic acid binding"/>
    <property type="evidence" value="ECO:0007669"/>
    <property type="project" value="InterPro"/>
</dbReference>
<dbReference type="Pfam" id="PF05175">
    <property type="entry name" value="MTS"/>
    <property type="match status" value="1"/>
</dbReference>
<feature type="binding site" evidence="5">
    <location>
        <begin position="215"/>
        <end position="218"/>
    </location>
    <ligand>
        <name>substrate</name>
    </ligand>
</feature>
<evidence type="ECO:0000259" key="8">
    <source>
        <dbReference type="Pfam" id="PF17827"/>
    </source>
</evidence>
<comment type="catalytic activity">
    <reaction evidence="4 5">
        <text>L-glutaminyl-[peptide chain release factor] + S-adenosyl-L-methionine = N(5)-methyl-L-glutaminyl-[peptide chain release factor] + S-adenosyl-L-homocysteine + H(+)</text>
        <dbReference type="Rhea" id="RHEA:42896"/>
        <dbReference type="Rhea" id="RHEA-COMP:10271"/>
        <dbReference type="Rhea" id="RHEA-COMP:10272"/>
        <dbReference type="ChEBI" id="CHEBI:15378"/>
        <dbReference type="ChEBI" id="CHEBI:30011"/>
        <dbReference type="ChEBI" id="CHEBI:57856"/>
        <dbReference type="ChEBI" id="CHEBI:59789"/>
        <dbReference type="ChEBI" id="CHEBI:61891"/>
        <dbReference type="EC" id="2.1.1.297"/>
    </reaction>
</comment>
<dbReference type="InterPro" id="IPR019874">
    <property type="entry name" value="RF_methyltr_PrmC"/>
</dbReference>
<comment type="caution">
    <text evidence="9">The sequence shown here is derived from an EMBL/GenBank/DDBJ whole genome shotgun (WGS) entry which is preliminary data.</text>
</comment>
<dbReference type="InterPro" id="IPR050320">
    <property type="entry name" value="N5-glutamine_MTase"/>
</dbReference>
<keyword evidence="1 5" id="KW-0489">Methyltransferase</keyword>
<evidence type="ECO:0000256" key="4">
    <source>
        <dbReference type="ARBA" id="ARBA00048391"/>
    </source>
</evidence>
<dbReference type="PROSITE" id="PS00092">
    <property type="entry name" value="N6_MTASE"/>
    <property type="match status" value="1"/>
</dbReference>
<comment type="function">
    <text evidence="5">Methylates the class 1 translation termination release factors RF1/PrfA and RF2/PrfB on the glutamine residue of the universally conserved GGQ motif.</text>
</comment>
<organism evidence="9 10">
    <name type="scientific">Glutamicibacter uratoxydans</name>
    <name type="common">Arthrobacter uratoxydans</name>
    <dbReference type="NCBI Taxonomy" id="43667"/>
    <lineage>
        <taxon>Bacteria</taxon>
        <taxon>Bacillati</taxon>
        <taxon>Actinomycetota</taxon>
        <taxon>Actinomycetes</taxon>
        <taxon>Micrococcales</taxon>
        <taxon>Micrococcaceae</taxon>
        <taxon>Glutamicibacter</taxon>
    </lineage>
</organism>
<dbReference type="InterPro" id="IPR029063">
    <property type="entry name" value="SAM-dependent_MTases_sf"/>
</dbReference>
<evidence type="ECO:0000256" key="3">
    <source>
        <dbReference type="ARBA" id="ARBA00022691"/>
    </source>
</evidence>
<keyword evidence="10" id="KW-1185">Reference proteome</keyword>
<evidence type="ECO:0000256" key="1">
    <source>
        <dbReference type="ARBA" id="ARBA00022603"/>
    </source>
</evidence>
<feature type="binding site" evidence="5">
    <location>
        <position position="173"/>
    </location>
    <ligand>
        <name>S-adenosyl-L-methionine</name>
        <dbReference type="ChEBI" id="CHEBI:59789"/>
    </ligand>
</feature>
<keyword evidence="2 5" id="KW-0808">Transferase</keyword>
<feature type="domain" description="Methyltransferase small" evidence="7">
    <location>
        <begin position="111"/>
        <end position="218"/>
    </location>
</feature>
<evidence type="ECO:0000256" key="5">
    <source>
        <dbReference type="HAMAP-Rule" id="MF_02126"/>
    </source>
</evidence>
<evidence type="ECO:0000256" key="2">
    <source>
        <dbReference type="ARBA" id="ARBA00022679"/>
    </source>
</evidence>
<dbReference type="GO" id="GO:0102559">
    <property type="term" value="F:peptide chain release factor N(5)-glutamine methyltransferase activity"/>
    <property type="evidence" value="ECO:0007669"/>
    <property type="project" value="UniProtKB-EC"/>
</dbReference>
<dbReference type="EC" id="2.1.1.297" evidence="5"/>
<feature type="region of interest" description="Disordered" evidence="6">
    <location>
        <begin position="1"/>
        <end position="24"/>
    </location>
</feature>
<dbReference type="NCBIfam" id="TIGR00536">
    <property type="entry name" value="hemK_fam"/>
    <property type="match status" value="1"/>
</dbReference>
<feature type="domain" description="Release factor glutamine methyltransferase N-terminal" evidence="8">
    <location>
        <begin position="32"/>
        <end position="103"/>
    </location>
</feature>
<dbReference type="CDD" id="cd02440">
    <property type="entry name" value="AdoMet_MTases"/>
    <property type="match status" value="1"/>
</dbReference>
<name>A0A4Y4DPT0_GLUUR</name>
<proteinExistence type="inferred from homology"/>
<dbReference type="InterPro" id="IPR002052">
    <property type="entry name" value="DNA_methylase_N6_adenine_CS"/>
</dbReference>
<sequence>MASEISTGGRHGASAQDQQDGREARHLQISALRRAGIAQLAAAAVPSPMADADLLACFVLGIDKPELKLRELRGESFTAQQAAQFRELLAARATRIPLQHLTGQAFFRYLTLKVGPGVFSPRPETEGVVQVGLDFLAAQQLAHPRCVDLCSGSGAIAAALATEAAGSEVWAVELSDDAIGYTRANCEPVGVTVLHQDASKLPAELEGTMDLVVSNPPYIPPNAVPREPEVREHDPQMALYGLGEDGLQIPRAIAAQARRLLRPGGMFVMEHAEVQEHSAAQLLREAGFASVTGHLDLSGRPRSTSGIAS</sequence>
<dbReference type="Gene3D" id="3.40.50.150">
    <property type="entry name" value="Vaccinia Virus protein VP39"/>
    <property type="match status" value="1"/>
</dbReference>
<dbReference type="Proteomes" id="UP000316612">
    <property type="component" value="Unassembled WGS sequence"/>
</dbReference>